<proteinExistence type="predicted"/>
<gene>
    <name evidence="1" type="ORF">PPRIM_AZ9-3.1.T0670092</name>
</gene>
<reference evidence="1" key="1">
    <citation type="submission" date="2021-01" db="EMBL/GenBank/DDBJ databases">
        <authorList>
            <consortium name="Genoscope - CEA"/>
            <person name="William W."/>
        </authorList>
    </citation>
    <scope>NUCLEOTIDE SEQUENCE</scope>
</reference>
<dbReference type="Proteomes" id="UP000688137">
    <property type="component" value="Unassembled WGS sequence"/>
</dbReference>
<name>A0A8S1MXB8_PARPR</name>
<accession>A0A8S1MXB8</accession>
<dbReference type="InterPro" id="IPR002895">
    <property type="entry name" value="Paramecium_SA"/>
</dbReference>
<evidence type="ECO:0000313" key="1">
    <source>
        <dbReference type="EMBL" id="CAD8082116.1"/>
    </source>
</evidence>
<dbReference type="AlphaFoldDB" id="A0A8S1MXB8"/>
<comment type="caution">
    <text evidence="1">The sequence shown here is derived from an EMBL/GenBank/DDBJ whole genome shotgun (WGS) entry which is preliminary data.</text>
</comment>
<dbReference type="SMART" id="SM00639">
    <property type="entry name" value="PSA"/>
    <property type="match status" value="2"/>
</dbReference>
<protein>
    <submittedName>
        <fullName evidence="1">Uncharacterized protein</fullName>
    </submittedName>
</protein>
<dbReference type="EMBL" id="CAJJDM010000070">
    <property type="protein sequence ID" value="CAD8082116.1"/>
    <property type="molecule type" value="Genomic_DNA"/>
</dbReference>
<organism evidence="1 2">
    <name type="scientific">Paramecium primaurelia</name>
    <dbReference type="NCBI Taxonomy" id="5886"/>
    <lineage>
        <taxon>Eukaryota</taxon>
        <taxon>Sar</taxon>
        <taxon>Alveolata</taxon>
        <taxon>Ciliophora</taxon>
        <taxon>Intramacronucleata</taxon>
        <taxon>Oligohymenophorea</taxon>
        <taxon>Peniculida</taxon>
        <taxon>Parameciidae</taxon>
        <taxon>Paramecium</taxon>
    </lineage>
</organism>
<evidence type="ECO:0000313" key="2">
    <source>
        <dbReference type="Proteomes" id="UP000688137"/>
    </source>
</evidence>
<keyword evidence="2" id="KW-1185">Reference proteome</keyword>
<sequence length="279" mass="30728">MELKQCEDLTTNTDTFNKCFNQLSPMHCSSNGTKCISLSSCQYYNEKSCIIGTDGPCIYKLPFDKKSGQISCRLKQCQDVIGKTLDVCLSAFDSSYKKCVSNGSICVDFNNCSSYTTKIACASGGLDGQCAFTPIASQSNDGICKLFTQCSDANSDKDTCLSNSKYCQWISSGVTKQCIPHTCLTYNSKKDCLPVPSYDQKSFLLCAKINNICQEVQPTTLTMETCYINSAQTYIWNTSTSKCVQCKIKTDNNVAPNSQVSTKSSVLLFTLAILFNLYF</sequence>